<reference evidence="2 3" key="1">
    <citation type="submission" date="2016-06" db="EMBL/GenBank/DDBJ databases">
        <title>Genome sequence of Porphyrobacter dokdonensis DSW-74.</title>
        <authorList>
            <person name="Kim J.F."/>
            <person name="Song J.Y."/>
        </authorList>
    </citation>
    <scope>NUCLEOTIDE SEQUENCE [LARGE SCALE GENOMIC DNA]</scope>
    <source>
        <strain evidence="2 3">DSW-74</strain>
    </source>
</reference>
<dbReference type="STRING" id="1300349.I603_0059"/>
<proteinExistence type="predicted"/>
<dbReference type="InterPro" id="IPR011990">
    <property type="entry name" value="TPR-like_helical_dom_sf"/>
</dbReference>
<dbReference type="Pfam" id="PF14559">
    <property type="entry name" value="TPR_19"/>
    <property type="match status" value="1"/>
</dbReference>
<dbReference type="EMBL" id="LZYB01000001">
    <property type="protein sequence ID" value="OBV11928.1"/>
    <property type="molecule type" value="Genomic_DNA"/>
</dbReference>
<feature type="transmembrane region" description="Helical" evidence="1">
    <location>
        <begin position="6"/>
        <end position="23"/>
    </location>
</feature>
<keyword evidence="1" id="KW-0812">Transmembrane</keyword>
<protein>
    <submittedName>
        <fullName evidence="2">Cytochrome c biogenesis factor</fullName>
    </submittedName>
</protein>
<name>A0A1A7BHA2_9SPHN</name>
<keyword evidence="3" id="KW-1185">Reference proteome</keyword>
<evidence type="ECO:0000313" key="3">
    <source>
        <dbReference type="Proteomes" id="UP000092484"/>
    </source>
</evidence>
<comment type="caution">
    <text evidence="2">The sequence shown here is derived from an EMBL/GenBank/DDBJ whole genome shotgun (WGS) entry which is preliminary data.</text>
</comment>
<dbReference type="SUPFAM" id="SSF48452">
    <property type="entry name" value="TPR-like"/>
    <property type="match status" value="1"/>
</dbReference>
<feature type="transmembrane region" description="Helical" evidence="1">
    <location>
        <begin position="30"/>
        <end position="47"/>
    </location>
</feature>
<dbReference type="Gene3D" id="1.25.40.10">
    <property type="entry name" value="Tetratricopeptide repeat domain"/>
    <property type="match status" value="1"/>
</dbReference>
<keyword evidence="1" id="KW-1133">Transmembrane helix</keyword>
<evidence type="ECO:0000313" key="2">
    <source>
        <dbReference type="EMBL" id="OBV11928.1"/>
    </source>
</evidence>
<gene>
    <name evidence="2" type="ORF">I603_0059</name>
</gene>
<dbReference type="RefSeq" id="WP_068861839.1">
    <property type="nucleotide sequence ID" value="NZ_LZYB01000001.1"/>
</dbReference>
<sequence length="215" mass="22674">MIEGWLAIGALALAAFALAAFLLRLPREGLALFGAVLIFGLAGYAWQGSPGQPASPKPQQVQASTQGEAMVEGRAALFDRTRPPPDYLLTSDAFARRGRFGDAAGLLRKGLEENPEHVEGWLALGLALVGHADGFVTPAAVQAFGRAKALKPDNPGAEYFLGSAYLQSGEIVAARNVWAGLLANTPADAPWREGLEADVARLDDMIARAPMLQGQ</sequence>
<dbReference type="Proteomes" id="UP000092484">
    <property type="component" value="Unassembled WGS sequence"/>
</dbReference>
<accession>A0A1A7BHA2</accession>
<dbReference type="AlphaFoldDB" id="A0A1A7BHA2"/>
<keyword evidence="1" id="KW-0472">Membrane</keyword>
<dbReference type="PATRIC" id="fig|1300349.4.peg.59"/>
<organism evidence="2 3">
    <name type="scientific">Erythrobacter dokdonensis DSW-74</name>
    <dbReference type="NCBI Taxonomy" id="1300349"/>
    <lineage>
        <taxon>Bacteria</taxon>
        <taxon>Pseudomonadati</taxon>
        <taxon>Pseudomonadota</taxon>
        <taxon>Alphaproteobacteria</taxon>
        <taxon>Sphingomonadales</taxon>
        <taxon>Erythrobacteraceae</taxon>
        <taxon>Erythrobacter/Porphyrobacter group</taxon>
        <taxon>Erythrobacter</taxon>
    </lineage>
</organism>
<evidence type="ECO:0000256" key="1">
    <source>
        <dbReference type="SAM" id="Phobius"/>
    </source>
</evidence>